<name>A0A381V8G3_9ZZZZ</name>
<accession>A0A381V8G3</accession>
<evidence type="ECO:0008006" key="2">
    <source>
        <dbReference type="Google" id="ProtNLM"/>
    </source>
</evidence>
<evidence type="ECO:0000313" key="1">
    <source>
        <dbReference type="EMBL" id="SVA36600.1"/>
    </source>
</evidence>
<dbReference type="AlphaFoldDB" id="A0A381V8G3"/>
<sequence>MLYSVLNFAINEYNLADEIRAYPLKVILTSFKGDYYGDSWMHETGYEIRLNDKFNDERVIRSVFHEMTHVKQFAFDGLEMGSRVDKFRGKKYKRVDYWAAPWEVEARKMEKKLLRKWKKIVDKFASF</sequence>
<reference evidence="1" key="1">
    <citation type="submission" date="2018-05" db="EMBL/GenBank/DDBJ databases">
        <authorList>
            <person name="Lanie J.A."/>
            <person name="Ng W.-L."/>
            <person name="Kazmierczak K.M."/>
            <person name="Andrzejewski T.M."/>
            <person name="Davidsen T.M."/>
            <person name="Wayne K.J."/>
            <person name="Tettelin H."/>
            <person name="Glass J.I."/>
            <person name="Rusch D."/>
            <person name="Podicherti R."/>
            <person name="Tsui H.-C.T."/>
            <person name="Winkler M.E."/>
        </authorList>
    </citation>
    <scope>NUCLEOTIDE SEQUENCE</scope>
</reference>
<protein>
    <recommendedName>
        <fullName evidence="2">SprT-like domain-containing protein</fullName>
    </recommendedName>
</protein>
<gene>
    <name evidence="1" type="ORF">METZ01_LOCUS89454</name>
</gene>
<organism evidence="1">
    <name type="scientific">marine metagenome</name>
    <dbReference type="NCBI Taxonomy" id="408172"/>
    <lineage>
        <taxon>unclassified sequences</taxon>
        <taxon>metagenomes</taxon>
        <taxon>ecological metagenomes</taxon>
    </lineage>
</organism>
<dbReference type="EMBL" id="UINC01008120">
    <property type="protein sequence ID" value="SVA36600.1"/>
    <property type="molecule type" value="Genomic_DNA"/>
</dbReference>
<proteinExistence type="predicted"/>